<accession>A0A814LZ99</accession>
<gene>
    <name evidence="3" type="ORF">GPM918_LOCUS17363</name>
    <name evidence="4" type="ORF">SRO942_LOCUS17364</name>
</gene>
<dbReference type="EMBL" id="CAJNOQ010004759">
    <property type="protein sequence ID" value="CAF1072816.1"/>
    <property type="molecule type" value="Genomic_DNA"/>
</dbReference>
<dbReference type="Pfam" id="PF05183">
    <property type="entry name" value="RdRP"/>
    <property type="match status" value="2"/>
</dbReference>
<keyword evidence="1" id="KW-0696">RNA-directed RNA polymerase</keyword>
<proteinExistence type="inferred from homology"/>
<evidence type="ECO:0000259" key="2">
    <source>
        <dbReference type="Pfam" id="PF05183"/>
    </source>
</evidence>
<protein>
    <recommendedName>
        <fullName evidence="1">RNA-dependent RNA polymerase</fullName>
        <ecNumber evidence="1">2.7.7.48</ecNumber>
    </recommendedName>
</protein>
<evidence type="ECO:0000313" key="5">
    <source>
        <dbReference type="Proteomes" id="UP000663829"/>
    </source>
</evidence>
<dbReference type="AlphaFoldDB" id="A0A814LZ99"/>
<dbReference type="EMBL" id="CAJOBC010004760">
    <property type="protein sequence ID" value="CAF3839752.1"/>
    <property type="molecule type" value="Genomic_DNA"/>
</dbReference>
<feature type="domain" description="RDRP core" evidence="2">
    <location>
        <begin position="104"/>
        <end position="180"/>
    </location>
</feature>
<evidence type="ECO:0000313" key="3">
    <source>
        <dbReference type="EMBL" id="CAF1072816.1"/>
    </source>
</evidence>
<name>A0A814LZ99_9BILA</name>
<keyword evidence="5" id="KW-1185">Reference proteome</keyword>
<organism evidence="3 5">
    <name type="scientific">Didymodactylos carnosus</name>
    <dbReference type="NCBI Taxonomy" id="1234261"/>
    <lineage>
        <taxon>Eukaryota</taxon>
        <taxon>Metazoa</taxon>
        <taxon>Spiralia</taxon>
        <taxon>Gnathifera</taxon>
        <taxon>Rotifera</taxon>
        <taxon>Eurotatoria</taxon>
        <taxon>Bdelloidea</taxon>
        <taxon>Philodinida</taxon>
        <taxon>Philodinidae</taxon>
        <taxon>Didymodactylos</taxon>
    </lineage>
</organism>
<comment type="similarity">
    <text evidence="1">Belongs to the RdRP family.</text>
</comment>
<dbReference type="GO" id="GO:0003723">
    <property type="term" value="F:RNA binding"/>
    <property type="evidence" value="ECO:0007669"/>
    <property type="project" value="UniProtKB-KW"/>
</dbReference>
<dbReference type="GO" id="GO:0003968">
    <property type="term" value="F:RNA-directed RNA polymerase activity"/>
    <property type="evidence" value="ECO:0007669"/>
    <property type="project" value="UniProtKB-KW"/>
</dbReference>
<dbReference type="GO" id="GO:0031380">
    <property type="term" value="C:nuclear RNA-directed RNA polymerase complex"/>
    <property type="evidence" value="ECO:0007669"/>
    <property type="project" value="TreeGrafter"/>
</dbReference>
<comment type="catalytic activity">
    <reaction evidence="1">
        <text>RNA(n) + a ribonucleoside 5'-triphosphate = RNA(n+1) + diphosphate</text>
        <dbReference type="Rhea" id="RHEA:21248"/>
        <dbReference type="Rhea" id="RHEA-COMP:14527"/>
        <dbReference type="Rhea" id="RHEA-COMP:17342"/>
        <dbReference type="ChEBI" id="CHEBI:33019"/>
        <dbReference type="ChEBI" id="CHEBI:61557"/>
        <dbReference type="ChEBI" id="CHEBI:140395"/>
        <dbReference type="EC" id="2.7.7.48"/>
    </reaction>
</comment>
<keyword evidence="1" id="KW-0694">RNA-binding</keyword>
<keyword evidence="1" id="KW-0548">Nucleotidyltransferase</keyword>
<dbReference type="Proteomes" id="UP000663829">
    <property type="component" value="Unassembled WGS sequence"/>
</dbReference>
<dbReference type="OrthoDB" id="6513042at2759"/>
<dbReference type="InterPro" id="IPR057596">
    <property type="entry name" value="RDRP_core"/>
</dbReference>
<feature type="domain" description="RDRP core" evidence="2">
    <location>
        <begin position="3"/>
        <end position="71"/>
    </location>
</feature>
<keyword evidence="1" id="KW-0808">Transferase</keyword>
<dbReference type="EC" id="2.7.7.48" evidence="1"/>
<dbReference type="PANTHER" id="PTHR23079">
    <property type="entry name" value="RNA-DEPENDENT RNA POLYMERASE"/>
    <property type="match status" value="1"/>
</dbReference>
<evidence type="ECO:0000256" key="1">
    <source>
        <dbReference type="RuleBase" id="RU363098"/>
    </source>
</evidence>
<comment type="caution">
    <text evidence="3">The sequence shown here is derived from an EMBL/GenBank/DDBJ whole genome shotgun (WGS) entry which is preliminary data.</text>
</comment>
<dbReference type="PANTHER" id="PTHR23079:SF55">
    <property type="entry name" value="RNA-DIRECTED RNA POLYMERASE"/>
    <property type="match status" value="1"/>
</dbReference>
<evidence type="ECO:0000313" key="4">
    <source>
        <dbReference type="EMBL" id="CAF3839752.1"/>
    </source>
</evidence>
<feature type="non-terminal residue" evidence="3">
    <location>
        <position position="1"/>
    </location>
</feature>
<reference evidence="3" key="1">
    <citation type="submission" date="2021-02" db="EMBL/GenBank/DDBJ databases">
        <authorList>
            <person name="Nowell W R."/>
        </authorList>
    </citation>
    <scope>NUCLEOTIDE SEQUENCE</scope>
</reference>
<dbReference type="GO" id="GO:0030422">
    <property type="term" value="P:siRNA processing"/>
    <property type="evidence" value="ECO:0007669"/>
    <property type="project" value="TreeGrafter"/>
</dbReference>
<dbReference type="Proteomes" id="UP000681722">
    <property type="component" value="Unassembled WGS sequence"/>
</dbReference>
<dbReference type="InterPro" id="IPR007855">
    <property type="entry name" value="RDRP"/>
</dbReference>
<sequence>VKKKLGRRSKFSVMQIRYNGCKGILSVKPELDNQQRQLVVRESMKKFDCDHYMLEVCKISSPSKCFCRNRQGWGKKISNSEQWSSFCASVIESLLLTNSTELTLNFNLTFHFSIEGPLYLNRQTIVLLSNRGIPDSNFLVLQNQNLLWLVQSFLDNEYALKLLNDKVLDVFPLKKLAKYIDLSTEIFFKDLLIGCCLTNVLELLK</sequence>